<feature type="region of interest" description="Disordered" evidence="1">
    <location>
        <begin position="1"/>
        <end position="31"/>
    </location>
</feature>
<dbReference type="Proteomes" id="UP000019666">
    <property type="component" value="Unassembled WGS sequence"/>
</dbReference>
<proteinExistence type="predicted"/>
<gene>
    <name evidence="2" type="ORF">Rumeso_02486</name>
</gene>
<comment type="caution">
    <text evidence="2">The sequence shown here is derived from an EMBL/GenBank/DDBJ whole genome shotgun (WGS) entry which is preliminary data.</text>
</comment>
<reference evidence="2 3" key="1">
    <citation type="submission" date="2013-02" db="EMBL/GenBank/DDBJ databases">
        <authorList>
            <person name="Fiebig A."/>
            <person name="Goeker M."/>
            <person name="Klenk H.-P.P."/>
        </authorList>
    </citation>
    <scope>NUCLEOTIDE SEQUENCE [LARGE SCALE GENOMIC DNA]</scope>
    <source>
        <strain evidence="2 3">DSM 19309</strain>
    </source>
</reference>
<accession>A0A017HNJ5</accession>
<organism evidence="2 3">
    <name type="scientific">Rubellimicrobium mesophilum DSM 19309</name>
    <dbReference type="NCBI Taxonomy" id="442562"/>
    <lineage>
        <taxon>Bacteria</taxon>
        <taxon>Pseudomonadati</taxon>
        <taxon>Pseudomonadota</taxon>
        <taxon>Alphaproteobacteria</taxon>
        <taxon>Rhodobacterales</taxon>
        <taxon>Roseobacteraceae</taxon>
        <taxon>Rubellimicrobium</taxon>
    </lineage>
</organism>
<dbReference type="HOGENOM" id="CLU_3172792_0_0_5"/>
<sequence>MDRLGPVDDSTGSSHDWRRDEPTGLRSSAPSVRGIEFSVQLNDDPSF</sequence>
<name>A0A017HNJ5_9RHOB</name>
<dbReference type="AlphaFoldDB" id="A0A017HNJ5"/>
<dbReference type="EMBL" id="AOSK01000063">
    <property type="protein sequence ID" value="EYD75941.1"/>
    <property type="molecule type" value="Genomic_DNA"/>
</dbReference>
<protein>
    <submittedName>
        <fullName evidence="2">Uncharacterized protein</fullName>
    </submittedName>
</protein>
<evidence type="ECO:0000313" key="3">
    <source>
        <dbReference type="Proteomes" id="UP000019666"/>
    </source>
</evidence>
<evidence type="ECO:0000313" key="2">
    <source>
        <dbReference type="EMBL" id="EYD75941.1"/>
    </source>
</evidence>
<keyword evidence="3" id="KW-1185">Reference proteome</keyword>
<evidence type="ECO:0000256" key="1">
    <source>
        <dbReference type="SAM" id="MobiDB-lite"/>
    </source>
</evidence>